<dbReference type="EMBL" id="LXQA010777115">
    <property type="protein sequence ID" value="MCI70495.1"/>
    <property type="molecule type" value="Genomic_DNA"/>
</dbReference>
<reference evidence="1 2" key="1">
    <citation type="journal article" date="2018" name="Front. Plant Sci.">
        <title>Red Clover (Trifolium pratense) and Zigzag Clover (T. medium) - A Picture of Genomic Similarities and Differences.</title>
        <authorList>
            <person name="Dluhosova J."/>
            <person name="Istvanek J."/>
            <person name="Nedelnik J."/>
            <person name="Repkova J."/>
        </authorList>
    </citation>
    <scope>NUCLEOTIDE SEQUENCE [LARGE SCALE GENOMIC DNA]</scope>
    <source>
        <strain evidence="2">cv. 10/8</strain>
        <tissue evidence="1">Leaf</tissue>
    </source>
</reference>
<comment type="caution">
    <text evidence="1">The sequence shown here is derived from an EMBL/GenBank/DDBJ whole genome shotgun (WGS) entry which is preliminary data.</text>
</comment>
<dbReference type="Proteomes" id="UP000265520">
    <property type="component" value="Unassembled WGS sequence"/>
</dbReference>
<feature type="non-terminal residue" evidence="1">
    <location>
        <position position="54"/>
    </location>
</feature>
<protein>
    <submittedName>
        <fullName evidence="1">Uncharacterized protein</fullName>
    </submittedName>
</protein>
<name>A0A392UFI1_9FABA</name>
<keyword evidence="2" id="KW-1185">Reference proteome</keyword>
<accession>A0A392UFI1</accession>
<evidence type="ECO:0000313" key="2">
    <source>
        <dbReference type="Proteomes" id="UP000265520"/>
    </source>
</evidence>
<proteinExistence type="predicted"/>
<sequence length="54" mass="6072">MDDFVEVLRVQNTVLEVDINGIANVVLEFESFAIEPVMEDYRRQCAETHQGSGG</sequence>
<evidence type="ECO:0000313" key="1">
    <source>
        <dbReference type="EMBL" id="MCI70495.1"/>
    </source>
</evidence>
<organism evidence="1 2">
    <name type="scientific">Trifolium medium</name>
    <dbReference type="NCBI Taxonomy" id="97028"/>
    <lineage>
        <taxon>Eukaryota</taxon>
        <taxon>Viridiplantae</taxon>
        <taxon>Streptophyta</taxon>
        <taxon>Embryophyta</taxon>
        <taxon>Tracheophyta</taxon>
        <taxon>Spermatophyta</taxon>
        <taxon>Magnoliopsida</taxon>
        <taxon>eudicotyledons</taxon>
        <taxon>Gunneridae</taxon>
        <taxon>Pentapetalae</taxon>
        <taxon>rosids</taxon>
        <taxon>fabids</taxon>
        <taxon>Fabales</taxon>
        <taxon>Fabaceae</taxon>
        <taxon>Papilionoideae</taxon>
        <taxon>50 kb inversion clade</taxon>
        <taxon>NPAAA clade</taxon>
        <taxon>Hologalegina</taxon>
        <taxon>IRL clade</taxon>
        <taxon>Trifolieae</taxon>
        <taxon>Trifolium</taxon>
    </lineage>
</organism>
<dbReference type="AlphaFoldDB" id="A0A392UFI1"/>